<sequence>MAAVRGRGRTPERQTRRLLCTKNPAESRPSKERPPRSAARTDGTKAISRRAKLPITASETLLSVAVKSAVPGRALPPRREGFVLPGTGSGFVFSLITQGNLTRHSSPLVNTAPLCLRFERACDSSWCRTGRLDAVHLL</sequence>
<protein>
    <submittedName>
        <fullName evidence="2">Uncharacterized protein</fullName>
    </submittedName>
</protein>
<evidence type="ECO:0000313" key="3">
    <source>
        <dbReference type="Proteomes" id="UP001152622"/>
    </source>
</evidence>
<accession>A0A9Q1INP8</accession>
<dbReference type="EMBL" id="JAINUF010000010">
    <property type="protein sequence ID" value="KAJ8348658.1"/>
    <property type="molecule type" value="Genomic_DNA"/>
</dbReference>
<evidence type="ECO:0000313" key="2">
    <source>
        <dbReference type="EMBL" id="KAJ8348658.1"/>
    </source>
</evidence>
<dbReference type="AlphaFoldDB" id="A0A9Q1INP8"/>
<reference evidence="2" key="1">
    <citation type="journal article" date="2023" name="Science">
        <title>Genome structures resolve the early diversification of teleost fishes.</title>
        <authorList>
            <person name="Parey E."/>
            <person name="Louis A."/>
            <person name="Montfort J."/>
            <person name="Bouchez O."/>
            <person name="Roques C."/>
            <person name="Iampietro C."/>
            <person name="Lluch J."/>
            <person name="Castinel A."/>
            <person name="Donnadieu C."/>
            <person name="Desvignes T."/>
            <person name="Floi Bucao C."/>
            <person name="Jouanno E."/>
            <person name="Wen M."/>
            <person name="Mejri S."/>
            <person name="Dirks R."/>
            <person name="Jansen H."/>
            <person name="Henkel C."/>
            <person name="Chen W.J."/>
            <person name="Zahm M."/>
            <person name="Cabau C."/>
            <person name="Klopp C."/>
            <person name="Thompson A.W."/>
            <person name="Robinson-Rechavi M."/>
            <person name="Braasch I."/>
            <person name="Lecointre G."/>
            <person name="Bobe J."/>
            <person name="Postlethwait J.H."/>
            <person name="Berthelot C."/>
            <person name="Roest Crollius H."/>
            <person name="Guiguen Y."/>
        </authorList>
    </citation>
    <scope>NUCLEOTIDE SEQUENCE</scope>
    <source>
        <strain evidence="2">WJC10195</strain>
    </source>
</reference>
<gene>
    <name evidence="2" type="ORF">SKAU_G00272470</name>
</gene>
<name>A0A9Q1INP8_SYNKA</name>
<organism evidence="2 3">
    <name type="scientific">Synaphobranchus kaupii</name>
    <name type="common">Kaup's arrowtooth eel</name>
    <dbReference type="NCBI Taxonomy" id="118154"/>
    <lineage>
        <taxon>Eukaryota</taxon>
        <taxon>Metazoa</taxon>
        <taxon>Chordata</taxon>
        <taxon>Craniata</taxon>
        <taxon>Vertebrata</taxon>
        <taxon>Euteleostomi</taxon>
        <taxon>Actinopterygii</taxon>
        <taxon>Neopterygii</taxon>
        <taxon>Teleostei</taxon>
        <taxon>Anguilliformes</taxon>
        <taxon>Synaphobranchidae</taxon>
        <taxon>Synaphobranchus</taxon>
    </lineage>
</organism>
<evidence type="ECO:0000256" key="1">
    <source>
        <dbReference type="SAM" id="MobiDB-lite"/>
    </source>
</evidence>
<comment type="caution">
    <text evidence="2">The sequence shown here is derived from an EMBL/GenBank/DDBJ whole genome shotgun (WGS) entry which is preliminary data.</text>
</comment>
<dbReference type="Proteomes" id="UP001152622">
    <property type="component" value="Chromosome 10"/>
</dbReference>
<proteinExistence type="predicted"/>
<keyword evidence="3" id="KW-1185">Reference proteome</keyword>
<feature type="region of interest" description="Disordered" evidence="1">
    <location>
        <begin position="1"/>
        <end position="46"/>
    </location>
</feature>